<dbReference type="PANTHER" id="PTHR30269:SF37">
    <property type="entry name" value="MEMBRANE TRANSPORTER PROTEIN"/>
    <property type="match status" value="1"/>
</dbReference>
<evidence type="ECO:0000313" key="9">
    <source>
        <dbReference type="EMBL" id="SEK59047.1"/>
    </source>
</evidence>
<dbReference type="InterPro" id="IPR002781">
    <property type="entry name" value="TM_pro_TauE-like"/>
</dbReference>
<dbReference type="EMBL" id="FNZX01000007">
    <property type="protein sequence ID" value="SEK59047.1"/>
    <property type="molecule type" value="Genomic_DNA"/>
</dbReference>
<evidence type="ECO:0000256" key="1">
    <source>
        <dbReference type="ARBA" id="ARBA00004651"/>
    </source>
</evidence>
<keyword evidence="10" id="KW-1185">Reference proteome</keyword>
<evidence type="ECO:0000256" key="5">
    <source>
        <dbReference type="ARBA" id="ARBA00022692"/>
    </source>
</evidence>
<feature type="transmembrane region" description="Helical" evidence="8">
    <location>
        <begin position="92"/>
        <end position="110"/>
    </location>
</feature>
<dbReference type="Proteomes" id="UP000182321">
    <property type="component" value="Unassembled WGS sequence"/>
</dbReference>
<proteinExistence type="inferred from homology"/>
<name>A0A1H7IBC7_9FIRM</name>
<keyword evidence="4 8" id="KW-1003">Cell membrane</keyword>
<organism evidence="9 10">
    <name type="scientific">Pseudobutyrivibrio ruminis</name>
    <dbReference type="NCBI Taxonomy" id="46206"/>
    <lineage>
        <taxon>Bacteria</taxon>
        <taxon>Bacillati</taxon>
        <taxon>Bacillota</taxon>
        <taxon>Clostridia</taxon>
        <taxon>Lachnospirales</taxon>
        <taxon>Lachnospiraceae</taxon>
        <taxon>Pseudobutyrivibrio</taxon>
    </lineage>
</organism>
<evidence type="ECO:0000256" key="8">
    <source>
        <dbReference type="RuleBase" id="RU363041"/>
    </source>
</evidence>
<keyword evidence="3" id="KW-0813">Transport</keyword>
<dbReference type="PANTHER" id="PTHR30269">
    <property type="entry name" value="TRANSMEMBRANE PROTEIN YFCA"/>
    <property type="match status" value="1"/>
</dbReference>
<sequence>MFLWILAAFCAFFVKGLCGFANTLVFDTILGFGVNNVNISPVELVLGYPTNVILTFKNREKIDKNIVIPLIIVVIVGSLPGAFVLRYVNANIVKMIFGVMVTLVGIDMMYREYKPSAGKSHKVFDIVIGILAGAMCGMFGVGVLLAAFVSKITKTSTEFKANLSLVFIAENTFRLVTYIVLGVMTFESIKKALYLAPVMLFSLWLGMRCGDILDEKLVKKLVIVFLIISGIAMIVNNMNII</sequence>
<keyword evidence="5 8" id="KW-0812">Transmembrane</keyword>
<comment type="subcellular location">
    <subcellularLocation>
        <location evidence="1 8">Cell membrane</location>
        <topology evidence="1 8">Multi-pass membrane protein</topology>
    </subcellularLocation>
</comment>
<feature type="transmembrane region" description="Helical" evidence="8">
    <location>
        <begin position="66"/>
        <end position="85"/>
    </location>
</feature>
<dbReference type="Pfam" id="PF01925">
    <property type="entry name" value="TauE"/>
    <property type="match status" value="1"/>
</dbReference>
<evidence type="ECO:0000256" key="3">
    <source>
        <dbReference type="ARBA" id="ARBA00022448"/>
    </source>
</evidence>
<keyword evidence="7 8" id="KW-0472">Membrane</keyword>
<feature type="transmembrane region" description="Helical" evidence="8">
    <location>
        <begin position="221"/>
        <end position="240"/>
    </location>
</feature>
<evidence type="ECO:0000256" key="4">
    <source>
        <dbReference type="ARBA" id="ARBA00022475"/>
    </source>
</evidence>
<evidence type="ECO:0000256" key="2">
    <source>
        <dbReference type="ARBA" id="ARBA00009142"/>
    </source>
</evidence>
<dbReference type="InterPro" id="IPR052017">
    <property type="entry name" value="TSUP"/>
</dbReference>
<dbReference type="RefSeq" id="WP_074790336.1">
    <property type="nucleotide sequence ID" value="NZ_FNZX01000007.1"/>
</dbReference>
<feature type="transmembrane region" description="Helical" evidence="8">
    <location>
        <begin position="126"/>
        <end position="149"/>
    </location>
</feature>
<gene>
    <name evidence="9" type="ORF">SAMN02910377_01259</name>
</gene>
<accession>A0A1H7IBC7</accession>
<evidence type="ECO:0000256" key="7">
    <source>
        <dbReference type="ARBA" id="ARBA00023136"/>
    </source>
</evidence>
<dbReference type="AlphaFoldDB" id="A0A1H7IBC7"/>
<dbReference type="GO" id="GO:0005886">
    <property type="term" value="C:plasma membrane"/>
    <property type="evidence" value="ECO:0007669"/>
    <property type="project" value="UniProtKB-SubCell"/>
</dbReference>
<evidence type="ECO:0000256" key="6">
    <source>
        <dbReference type="ARBA" id="ARBA00022989"/>
    </source>
</evidence>
<evidence type="ECO:0000313" key="10">
    <source>
        <dbReference type="Proteomes" id="UP000182321"/>
    </source>
</evidence>
<feature type="transmembrane region" description="Helical" evidence="8">
    <location>
        <begin position="161"/>
        <end position="186"/>
    </location>
</feature>
<comment type="similarity">
    <text evidence="2 8">Belongs to the 4-toluene sulfonate uptake permease (TSUP) (TC 2.A.102) family.</text>
</comment>
<protein>
    <recommendedName>
        <fullName evidence="8">Probable membrane transporter protein</fullName>
    </recommendedName>
</protein>
<reference evidence="10" key="1">
    <citation type="submission" date="2016-10" db="EMBL/GenBank/DDBJ databases">
        <authorList>
            <person name="Varghese N."/>
            <person name="Submissions S."/>
        </authorList>
    </citation>
    <scope>NUCLEOTIDE SEQUENCE [LARGE SCALE GENOMIC DNA]</scope>
    <source>
        <strain evidence="10">ACV-9</strain>
    </source>
</reference>
<keyword evidence="6 8" id="KW-1133">Transmembrane helix</keyword>